<dbReference type="Gene3D" id="1.10.287.110">
    <property type="entry name" value="DnaJ domain"/>
    <property type="match status" value="1"/>
</dbReference>
<organism evidence="4 5">
    <name type="scientific">Anaeromassilibacillus senegalensis</name>
    <dbReference type="NCBI Taxonomy" id="1673717"/>
    <lineage>
        <taxon>Bacteria</taxon>
        <taxon>Bacillati</taxon>
        <taxon>Bacillota</taxon>
        <taxon>Clostridia</taxon>
        <taxon>Eubacteriales</taxon>
        <taxon>Acutalibacteraceae</taxon>
        <taxon>Anaeromassilibacillus</taxon>
    </lineage>
</organism>
<dbReference type="InterPro" id="IPR050817">
    <property type="entry name" value="DjlA_DnaK_co-chaperone"/>
</dbReference>
<protein>
    <submittedName>
        <fullName evidence="4">J domain-containing protein</fullName>
    </submittedName>
</protein>
<dbReference type="PANTHER" id="PTHR24074">
    <property type="entry name" value="CO-CHAPERONE PROTEIN DJLA"/>
    <property type="match status" value="1"/>
</dbReference>
<sequence length="208" mass="22727">MSDPYKILGVPPTATDDEVKSAYRALAKKYHPDNYAGSPVADLADEKMKEINQAYDTIMAQRKGRTTSGAQQTGWGYTGYSSYANPRSGFNDVRNLIMTGRIADAEQILNGVPAEGRDAEWHFLKGTVLYKRGWMEEAYNHFSSACQMDPNNMEYRAAMNQAINQRNGVYGGYNPNVQTVGGCSFCDICATAICCDACCNPYGGGGCC</sequence>
<dbReference type="Pfam" id="PF00226">
    <property type="entry name" value="DnaJ"/>
    <property type="match status" value="1"/>
</dbReference>
<dbReference type="InterPro" id="IPR011990">
    <property type="entry name" value="TPR-like_helical_dom_sf"/>
</dbReference>
<dbReference type="SMART" id="SM00271">
    <property type="entry name" value="DnaJ"/>
    <property type="match status" value="1"/>
</dbReference>
<dbReference type="PROSITE" id="PS50076">
    <property type="entry name" value="DNAJ_2"/>
    <property type="match status" value="1"/>
</dbReference>
<evidence type="ECO:0000313" key="4">
    <source>
        <dbReference type="EMBL" id="MCG4609656.1"/>
    </source>
</evidence>
<evidence type="ECO:0000256" key="1">
    <source>
        <dbReference type="ARBA" id="ARBA00022705"/>
    </source>
</evidence>
<dbReference type="SUPFAM" id="SSF48452">
    <property type="entry name" value="TPR-like"/>
    <property type="match status" value="1"/>
</dbReference>
<dbReference type="SUPFAM" id="SSF46565">
    <property type="entry name" value="Chaperone J-domain"/>
    <property type="match status" value="1"/>
</dbReference>
<dbReference type="CDD" id="cd06257">
    <property type="entry name" value="DnaJ"/>
    <property type="match status" value="1"/>
</dbReference>
<dbReference type="Gene3D" id="1.25.40.10">
    <property type="entry name" value="Tetratricopeptide repeat domain"/>
    <property type="match status" value="1"/>
</dbReference>
<evidence type="ECO:0000313" key="5">
    <source>
        <dbReference type="Proteomes" id="UP001298681"/>
    </source>
</evidence>
<accession>A0ABS9MFS3</accession>
<dbReference type="InterPro" id="IPR036869">
    <property type="entry name" value="J_dom_sf"/>
</dbReference>
<gene>
    <name evidence="4" type="ORF">L0P57_01675</name>
</gene>
<dbReference type="PRINTS" id="PR00625">
    <property type="entry name" value="JDOMAIN"/>
</dbReference>
<proteinExistence type="predicted"/>
<dbReference type="RefSeq" id="WP_087228957.1">
    <property type="nucleotide sequence ID" value="NZ_JAKNHQ010000002.1"/>
</dbReference>
<dbReference type="InterPro" id="IPR001623">
    <property type="entry name" value="DnaJ_domain"/>
</dbReference>
<keyword evidence="2" id="KW-0802">TPR repeat</keyword>
<comment type="caution">
    <text evidence="4">The sequence shown here is derived from an EMBL/GenBank/DDBJ whole genome shotgun (WGS) entry which is preliminary data.</text>
</comment>
<feature type="domain" description="J" evidence="3">
    <location>
        <begin position="3"/>
        <end position="84"/>
    </location>
</feature>
<dbReference type="Proteomes" id="UP001298681">
    <property type="component" value="Unassembled WGS sequence"/>
</dbReference>
<feature type="repeat" description="TPR" evidence="2">
    <location>
        <begin position="119"/>
        <end position="152"/>
    </location>
</feature>
<dbReference type="EMBL" id="JAKNHQ010000002">
    <property type="protein sequence ID" value="MCG4609656.1"/>
    <property type="molecule type" value="Genomic_DNA"/>
</dbReference>
<evidence type="ECO:0000256" key="2">
    <source>
        <dbReference type="PROSITE-ProRule" id="PRU00339"/>
    </source>
</evidence>
<dbReference type="InterPro" id="IPR019734">
    <property type="entry name" value="TPR_rpt"/>
</dbReference>
<name>A0ABS9MFS3_9FIRM</name>
<keyword evidence="5" id="KW-1185">Reference proteome</keyword>
<keyword evidence="1" id="KW-0235">DNA replication</keyword>
<reference evidence="4 5" key="1">
    <citation type="submission" date="2022-01" db="EMBL/GenBank/DDBJ databases">
        <title>Collection of gut derived symbiotic bacterial strains cultured from healthy donors.</title>
        <authorList>
            <person name="Lin H."/>
            <person name="Kohout C."/>
            <person name="Waligurski E."/>
            <person name="Pamer E.G."/>
        </authorList>
    </citation>
    <scope>NUCLEOTIDE SEQUENCE [LARGE SCALE GENOMIC DNA]</scope>
    <source>
        <strain evidence="4 5">DFI.7.58</strain>
    </source>
</reference>
<evidence type="ECO:0000259" key="3">
    <source>
        <dbReference type="PROSITE" id="PS50076"/>
    </source>
</evidence>
<dbReference type="PROSITE" id="PS50005">
    <property type="entry name" value="TPR"/>
    <property type="match status" value="1"/>
</dbReference>